<dbReference type="InterPro" id="IPR007737">
    <property type="entry name" value="Mga_HTH"/>
</dbReference>
<dbReference type="KEGG" id="smen:SAMEA4412692_2190"/>
<reference evidence="8 9" key="1">
    <citation type="submission" date="2017-06" db="EMBL/GenBank/DDBJ databases">
        <authorList>
            <consortium name="Pathogen Informatics"/>
        </authorList>
    </citation>
    <scope>NUCLEOTIDE SEQUENCE [LARGE SCALE GENOMIC DNA]</scope>
    <source>
        <strain evidence="8 9">NCTC13788</strain>
    </source>
</reference>
<feature type="domain" description="PRD" evidence="7">
    <location>
        <begin position="289"/>
        <end position="396"/>
    </location>
</feature>
<keyword evidence="4" id="KW-0010">Activator</keyword>
<organism evidence="8 9">
    <name type="scientific">Streptococcus merionis</name>
    <dbReference type="NCBI Taxonomy" id="400065"/>
    <lineage>
        <taxon>Bacteria</taxon>
        <taxon>Bacillati</taxon>
        <taxon>Bacillota</taxon>
        <taxon>Bacilli</taxon>
        <taxon>Lactobacillales</taxon>
        <taxon>Streptococcaceae</taxon>
        <taxon>Streptococcus</taxon>
    </lineage>
</organism>
<evidence type="ECO:0000256" key="1">
    <source>
        <dbReference type="ARBA" id="ARBA00022679"/>
    </source>
</evidence>
<dbReference type="CDD" id="cd05568">
    <property type="entry name" value="PTS_IIB_bgl_like"/>
    <property type="match status" value="1"/>
</dbReference>
<dbReference type="GO" id="GO:0006355">
    <property type="term" value="P:regulation of DNA-templated transcription"/>
    <property type="evidence" value="ECO:0007669"/>
    <property type="project" value="InterPro"/>
</dbReference>
<evidence type="ECO:0000256" key="4">
    <source>
        <dbReference type="ARBA" id="ARBA00023159"/>
    </source>
</evidence>
<dbReference type="EMBL" id="LT906439">
    <property type="protein sequence ID" value="SNU91163.1"/>
    <property type="molecule type" value="Genomic_DNA"/>
</dbReference>
<dbReference type="InterPro" id="IPR050661">
    <property type="entry name" value="BglG_antiterminators"/>
</dbReference>
<dbReference type="SUPFAM" id="SSF63520">
    <property type="entry name" value="PTS-regulatory domain, PRD"/>
    <property type="match status" value="1"/>
</dbReference>
<evidence type="ECO:0000256" key="3">
    <source>
        <dbReference type="ARBA" id="ARBA00023015"/>
    </source>
</evidence>
<dbReference type="InterPro" id="IPR036634">
    <property type="entry name" value="PRD_sf"/>
</dbReference>
<feature type="domain" description="PTS EIIA type-2" evidence="6">
    <location>
        <begin position="504"/>
        <end position="644"/>
    </location>
</feature>
<dbReference type="InterPro" id="IPR011608">
    <property type="entry name" value="PRD"/>
</dbReference>
<dbReference type="SUPFAM" id="SSF52794">
    <property type="entry name" value="PTS system IIB component-like"/>
    <property type="match status" value="1"/>
</dbReference>
<dbReference type="Gene3D" id="1.10.1790.10">
    <property type="entry name" value="PRD domain"/>
    <property type="match status" value="1"/>
</dbReference>
<dbReference type="SUPFAM" id="SSF55804">
    <property type="entry name" value="Phoshotransferase/anion transport protein"/>
    <property type="match status" value="1"/>
</dbReference>
<dbReference type="InterPro" id="IPR002178">
    <property type="entry name" value="PTS_EIIA_type-2_dom"/>
</dbReference>
<evidence type="ECO:0000256" key="2">
    <source>
        <dbReference type="ARBA" id="ARBA00022737"/>
    </source>
</evidence>
<dbReference type="PANTHER" id="PTHR30185:SF18">
    <property type="entry name" value="TRANSCRIPTIONAL REGULATOR MTLR"/>
    <property type="match status" value="1"/>
</dbReference>
<evidence type="ECO:0000259" key="6">
    <source>
        <dbReference type="PROSITE" id="PS51094"/>
    </source>
</evidence>
<dbReference type="AlphaFoldDB" id="A0A239T2T3"/>
<evidence type="ECO:0000256" key="5">
    <source>
        <dbReference type="ARBA" id="ARBA00023163"/>
    </source>
</evidence>
<dbReference type="InterPro" id="IPR013196">
    <property type="entry name" value="HTH_11"/>
</dbReference>
<dbReference type="Pfam" id="PF08279">
    <property type="entry name" value="HTH_11"/>
    <property type="match status" value="1"/>
</dbReference>
<dbReference type="Gene3D" id="1.10.10.10">
    <property type="entry name" value="Winged helix-like DNA-binding domain superfamily/Winged helix DNA-binding domain"/>
    <property type="match status" value="1"/>
</dbReference>
<protein>
    <submittedName>
        <fullName evidence="8">PRD domain/PTS system IIA domain protein</fullName>
    </submittedName>
</protein>
<dbReference type="STRING" id="1123308.GCA_000380085_01634"/>
<dbReference type="InterPro" id="IPR016152">
    <property type="entry name" value="PTrfase/Anion_transptr"/>
</dbReference>
<dbReference type="eggNOG" id="COG1762">
    <property type="taxonomic scope" value="Bacteria"/>
</dbReference>
<evidence type="ECO:0000313" key="9">
    <source>
        <dbReference type="Proteomes" id="UP000215185"/>
    </source>
</evidence>
<dbReference type="Proteomes" id="UP000215185">
    <property type="component" value="Chromosome 1"/>
</dbReference>
<sequence>MNTRQLSILKTLISQSGYYSAGKLARENAVSVKTIYKDIAVIADLFLSLGVEIKRKPRLGYQIIMNADQKNELHQILIRDSNDSSTVVSREQELFRKIFIDCESIDMIEYSLDNYISESSVKRSLEKIESYANDFNIVFSKPRGIVHISGSEADIRNFIHYYILTVIKIEDNALDKSTLSLVFDDSIIEDVLRHIYYLEEVYGLFVSEEYKYYTALNVLISLFRYRNAHIADSVDLLNGVQIEELELYLFAIDLLSRTYQTEFEQIPHSEIQYIISSLIAVGYRVEATLYTEEYAGVVERFIKEMGSLLDIDFSDDSHLKMMLINHIQPMIFRSRNQIIISNQTTEAIKTQYSVLYNFIWLSSKILEEHFSIALTDSEIAFLTIHFEIAIEKKAKPIRIYVVCPYHLAISELIVSQLRKFVSNFDTIRAIGLEELPQLVIAESDLVISTIDISDKGIPFILVNSVITKEQIESIQHHYYQYTNGNRQMLTQLNSDHNHVKPLVKYLLKNRIFLRHHLRSKEDSIEEIIHYASPSNTDFLPFANSIYEREKLGHTSTYTGIAMPHAHPGYVKRSEMILFTLDKPIRWGMHMVKVILFIAISEREFPIYKNALIQLYSKIDSVKYIESLWQSTNQEQFMENLFKEVYY</sequence>
<dbReference type="Gene3D" id="3.40.50.2300">
    <property type="match status" value="1"/>
</dbReference>
<keyword evidence="9" id="KW-1185">Reference proteome</keyword>
<dbReference type="PROSITE" id="PS51372">
    <property type="entry name" value="PRD_2"/>
    <property type="match status" value="1"/>
</dbReference>
<keyword evidence="5" id="KW-0804">Transcription</keyword>
<keyword evidence="1" id="KW-0808">Transferase</keyword>
<accession>A0A239T2T3</accession>
<evidence type="ECO:0000313" key="8">
    <source>
        <dbReference type="EMBL" id="SNU91163.1"/>
    </source>
</evidence>
<dbReference type="PANTHER" id="PTHR30185">
    <property type="entry name" value="CRYPTIC BETA-GLUCOSIDE BGL OPERON ANTITERMINATOR"/>
    <property type="match status" value="1"/>
</dbReference>
<dbReference type="InterPro" id="IPR036388">
    <property type="entry name" value="WH-like_DNA-bd_sf"/>
</dbReference>
<dbReference type="GO" id="GO:0008982">
    <property type="term" value="F:protein-N(PI)-phosphohistidine-sugar phosphotransferase activity"/>
    <property type="evidence" value="ECO:0007669"/>
    <property type="project" value="InterPro"/>
</dbReference>
<dbReference type="GO" id="GO:0009401">
    <property type="term" value="P:phosphoenolpyruvate-dependent sugar phosphotransferase system"/>
    <property type="evidence" value="ECO:0007669"/>
    <property type="project" value="InterPro"/>
</dbReference>
<dbReference type="Pfam" id="PF05043">
    <property type="entry name" value="Mga"/>
    <property type="match status" value="1"/>
</dbReference>
<dbReference type="eggNOG" id="COG3711">
    <property type="taxonomic scope" value="Bacteria"/>
</dbReference>
<keyword evidence="2" id="KW-0677">Repeat</keyword>
<dbReference type="Pfam" id="PF00874">
    <property type="entry name" value="PRD"/>
    <property type="match status" value="1"/>
</dbReference>
<gene>
    <name evidence="8" type="primary">licR_7</name>
    <name evidence="8" type="ORF">SAMEA4412692_02190</name>
</gene>
<name>A0A239T2T3_9STRE</name>
<proteinExistence type="predicted"/>
<dbReference type="PROSITE" id="PS51094">
    <property type="entry name" value="PTS_EIIA_TYPE_2"/>
    <property type="match status" value="1"/>
</dbReference>
<evidence type="ECO:0000259" key="7">
    <source>
        <dbReference type="PROSITE" id="PS51372"/>
    </source>
</evidence>
<keyword evidence="3" id="KW-0805">Transcription regulation</keyword>
<dbReference type="Pfam" id="PF00359">
    <property type="entry name" value="PTS_EIIA_2"/>
    <property type="match status" value="1"/>
</dbReference>
<dbReference type="Gene3D" id="3.40.930.10">
    <property type="entry name" value="Mannitol-specific EII, Chain A"/>
    <property type="match status" value="1"/>
</dbReference>
<dbReference type="InterPro" id="IPR036095">
    <property type="entry name" value="PTS_EIIB-like_sf"/>
</dbReference>